<feature type="transmembrane region" description="Helical" evidence="8">
    <location>
        <begin position="154"/>
        <end position="174"/>
    </location>
</feature>
<evidence type="ECO:0000313" key="10">
    <source>
        <dbReference type="Proteomes" id="UP000030013"/>
    </source>
</evidence>
<comment type="similarity">
    <text evidence="2 8">Belongs to the 4-toluene sulfonate uptake permease (TSUP) (TC 2.A.102) family.</text>
</comment>
<dbReference type="AlphaFoldDB" id="A0A0A0JWK4"/>
<dbReference type="PANTHER" id="PTHR30269:SF0">
    <property type="entry name" value="MEMBRANE TRANSPORTER PROTEIN YFCA-RELATED"/>
    <property type="match status" value="1"/>
</dbReference>
<dbReference type="Pfam" id="PF01925">
    <property type="entry name" value="TauE"/>
    <property type="match status" value="1"/>
</dbReference>
<dbReference type="InterPro" id="IPR002781">
    <property type="entry name" value="TM_pro_TauE-like"/>
</dbReference>
<reference evidence="9 10" key="1">
    <citation type="submission" date="2013-08" db="EMBL/GenBank/DDBJ databases">
        <title>The genome sequence of Knoellia aerolata.</title>
        <authorList>
            <person name="Zhu W."/>
            <person name="Wang G."/>
        </authorList>
    </citation>
    <scope>NUCLEOTIDE SEQUENCE [LARGE SCALE GENOMIC DNA]</scope>
    <source>
        <strain evidence="9 10">DSM 18566</strain>
    </source>
</reference>
<keyword evidence="5 8" id="KW-0812">Transmembrane</keyword>
<feature type="transmembrane region" description="Helical" evidence="8">
    <location>
        <begin position="210"/>
        <end position="231"/>
    </location>
</feature>
<proteinExistence type="inferred from homology"/>
<comment type="caution">
    <text evidence="9">The sequence shown here is derived from an EMBL/GenBank/DDBJ whole genome shotgun (WGS) entry which is preliminary data.</text>
</comment>
<feature type="transmembrane region" description="Helical" evidence="8">
    <location>
        <begin position="186"/>
        <end position="204"/>
    </location>
</feature>
<keyword evidence="10" id="KW-1185">Reference proteome</keyword>
<dbReference type="OrthoDB" id="3782574at2"/>
<dbReference type="eggNOG" id="COG0730">
    <property type="taxonomic scope" value="Bacteria"/>
</dbReference>
<dbReference type="STRING" id="1385519.N801_18280"/>
<evidence type="ECO:0000256" key="4">
    <source>
        <dbReference type="ARBA" id="ARBA00022475"/>
    </source>
</evidence>
<accession>A0A0A0JWK4</accession>
<keyword evidence="7 8" id="KW-0472">Membrane</keyword>
<feature type="transmembrane region" description="Helical" evidence="8">
    <location>
        <begin position="74"/>
        <end position="95"/>
    </location>
</feature>
<dbReference type="Proteomes" id="UP000030013">
    <property type="component" value="Unassembled WGS sequence"/>
</dbReference>
<gene>
    <name evidence="9" type="ORF">N801_18280</name>
</gene>
<keyword evidence="3" id="KW-0813">Transport</keyword>
<evidence type="ECO:0000256" key="3">
    <source>
        <dbReference type="ARBA" id="ARBA00022448"/>
    </source>
</evidence>
<sequence length="257" mass="25915">MSLLEGAVLFLAGLAGGTINAVVGSGSLITFPTLVALGYPPVLANVSNNIGMVPGGLAGTWGCRKDLVNQRGRLAALAAMSALGGLSGALLLLVLPPETFRTVVPILLGLSVGLVVMQPAIQRSVALRRSRAVQGARPSTPLGARVGVALAGTYGGYFGGAQGVLLIGVLGGLLPESLHRINALKNALATCVNACAAVVFLAVAREQVDWRLVVLIAAGSACGGLIGARVGRALSQRMLRAVVVVVGLSAIAVFVRS</sequence>
<dbReference type="EMBL" id="AVPL01000015">
    <property type="protein sequence ID" value="KGN41573.1"/>
    <property type="molecule type" value="Genomic_DNA"/>
</dbReference>
<comment type="subcellular location">
    <subcellularLocation>
        <location evidence="1 8">Cell membrane</location>
        <topology evidence="1 8">Multi-pass membrane protein</topology>
    </subcellularLocation>
</comment>
<dbReference type="PANTHER" id="PTHR30269">
    <property type="entry name" value="TRANSMEMBRANE PROTEIN YFCA"/>
    <property type="match status" value="1"/>
</dbReference>
<evidence type="ECO:0000256" key="1">
    <source>
        <dbReference type="ARBA" id="ARBA00004651"/>
    </source>
</evidence>
<feature type="transmembrane region" description="Helical" evidence="8">
    <location>
        <begin position="238"/>
        <end position="255"/>
    </location>
</feature>
<evidence type="ECO:0000313" key="9">
    <source>
        <dbReference type="EMBL" id="KGN41573.1"/>
    </source>
</evidence>
<name>A0A0A0JWK4_9MICO</name>
<protein>
    <recommendedName>
        <fullName evidence="8">Probable membrane transporter protein</fullName>
    </recommendedName>
</protein>
<dbReference type="InterPro" id="IPR052017">
    <property type="entry name" value="TSUP"/>
</dbReference>
<evidence type="ECO:0000256" key="6">
    <source>
        <dbReference type="ARBA" id="ARBA00022989"/>
    </source>
</evidence>
<keyword evidence="4 8" id="KW-1003">Cell membrane</keyword>
<dbReference type="GO" id="GO:0005886">
    <property type="term" value="C:plasma membrane"/>
    <property type="evidence" value="ECO:0007669"/>
    <property type="project" value="UniProtKB-SubCell"/>
</dbReference>
<evidence type="ECO:0000256" key="8">
    <source>
        <dbReference type="RuleBase" id="RU363041"/>
    </source>
</evidence>
<evidence type="ECO:0000256" key="7">
    <source>
        <dbReference type="ARBA" id="ARBA00023136"/>
    </source>
</evidence>
<organism evidence="9 10">
    <name type="scientific">Knoellia aerolata DSM 18566</name>
    <dbReference type="NCBI Taxonomy" id="1385519"/>
    <lineage>
        <taxon>Bacteria</taxon>
        <taxon>Bacillati</taxon>
        <taxon>Actinomycetota</taxon>
        <taxon>Actinomycetes</taxon>
        <taxon>Micrococcales</taxon>
        <taxon>Intrasporangiaceae</taxon>
        <taxon>Knoellia</taxon>
    </lineage>
</organism>
<evidence type="ECO:0000256" key="5">
    <source>
        <dbReference type="ARBA" id="ARBA00022692"/>
    </source>
</evidence>
<dbReference type="RefSeq" id="WP_035935955.1">
    <property type="nucleotide sequence ID" value="NZ_AVPL01000015.1"/>
</dbReference>
<evidence type="ECO:0000256" key="2">
    <source>
        <dbReference type="ARBA" id="ARBA00009142"/>
    </source>
</evidence>
<keyword evidence="6 8" id="KW-1133">Transmembrane helix</keyword>
<feature type="transmembrane region" description="Helical" evidence="8">
    <location>
        <begin position="102"/>
        <end position="121"/>
    </location>
</feature>